<dbReference type="PROSITE" id="PS50238">
    <property type="entry name" value="RHOGAP"/>
    <property type="match status" value="1"/>
</dbReference>
<evidence type="ECO:0000313" key="10">
    <source>
        <dbReference type="Proteomes" id="UP000472272"/>
    </source>
</evidence>
<evidence type="ECO:0000256" key="4">
    <source>
        <dbReference type="ARBA" id="ARBA00070254"/>
    </source>
</evidence>
<dbReference type="Pfam" id="PF00620">
    <property type="entry name" value="RhoGAP"/>
    <property type="match status" value="1"/>
</dbReference>
<dbReference type="AlphaFoldDB" id="A0A670HXA1"/>
<feature type="region of interest" description="Disordered" evidence="6">
    <location>
        <begin position="524"/>
        <end position="669"/>
    </location>
</feature>
<reference evidence="9" key="3">
    <citation type="submission" date="2025-09" db="UniProtKB">
        <authorList>
            <consortium name="Ensembl"/>
        </authorList>
    </citation>
    <scope>IDENTIFICATION</scope>
</reference>
<evidence type="ECO:0000259" key="7">
    <source>
        <dbReference type="PROSITE" id="PS50200"/>
    </source>
</evidence>
<protein>
    <recommendedName>
        <fullName evidence="4">Rho GTPase-activating protein 20</fullName>
    </recommendedName>
    <alternativeName>
        <fullName evidence="5">Rho-type GTPase-activating protein 20</fullName>
    </alternativeName>
</protein>
<accession>A0A670HXA1</accession>
<dbReference type="OMA" id="IARCEES"/>
<feature type="domain" description="Rho-GAP" evidence="8">
    <location>
        <begin position="303"/>
        <end position="481"/>
    </location>
</feature>
<dbReference type="InterPro" id="IPR008936">
    <property type="entry name" value="Rho_GTPase_activation_prot"/>
</dbReference>
<keyword evidence="10" id="KW-1185">Reference proteome</keyword>
<dbReference type="GO" id="GO:0007165">
    <property type="term" value="P:signal transduction"/>
    <property type="evidence" value="ECO:0007669"/>
    <property type="project" value="InterPro"/>
</dbReference>
<dbReference type="GO" id="GO:0035023">
    <property type="term" value="P:regulation of Rho protein signal transduction"/>
    <property type="evidence" value="ECO:0007669"/>
    <property type="project" value="InterPro"/>
</dbReference>
<dbReference type="InterPro" id="IPR000159">
    <property type="entry name" value="RA_dom"/>
</dbReference>
<dbReference type="Pfam" id="PF00788">
    <property type="entry name" value="RA"/>
    <property type="match status" value="1"/>
</dbReference>
<dbReference type="InterPro" id="IPR029071">
    <property type="entry name" value="Ubiquitin-like_domsf"/>
</dbReference>
<dbReference type="PROSITE" id="PS50200">
    <property type="entry name" value="RA"/>
    <property type="match status" value="1"/>
</dbReference>
<dbReference type="Proteomes" id="UP000472272">
    <property type="component" value="Chromosome 4"/>
</dbReference>
<feature type="compositionally biased region" description="Basic and acidic residues" evidence="6">
    <location>
        <begin position="636"/>
        <end position="655"/>
    </location>
</feature>
<evidence type="ECO:0000313" key="9">
    <source>
        <dbReference type="Ensembl" id="ENSPMRP00000004354.1"/>
    </source>
</evidence>
<organism evidence="9 10">
    <name type="scientific">Podarcis muralis</name>
    <name type="common">Wall lizard</name>
    <name type="synonym">Lacerta muralis</name>
    <dbReference type="NCBI Taxonomy" id="64176"/>
    <lineage>
        <taxon>Eukaryota</taxon>
        <taxon>Metazoa</taxon>
        <taxon>Chordata</taxon>
        <taxon>Craniata</taxon>
        <taxon>Vertebrata</taxon>
        <taxon>Euteleostomi</taxon>
        <taxon>Lepidosauria</taxon>
        <taxon>Squamata</taxon>
        <taxon>Bifurcata</taxon>
        <taxon>Unidentata</taxon>
        <taxon>Episquamata</taxon>
        <taxon>Laterata</taxon>
        <taxon>Lacertibaenia</taxon>
        <taxon>Lacertidae</taxon>
        <taxon>Podarcis</taxon>
    </lineage>
</organism>
<reference evidence="9 10" key="1">
    <citation type="journal article" date="2019" name="Proc. Natl. Acad. Sci. U.S.A.">
        <title>Regulatory changes in pterin and carotenoid genes underlie balanced color polymorphisms in the wall lizard.</title>
        <authorList>
            <person name="Andrade P."/>
            <person name="Pinho C."/>
            <person name="Perez I de Lanuza G."/>
            <person name="Afonso S."/>
            <person name="Brejcha J."/>
            <person name="Rubin C.J."/>
            <person name="Wallerman O."/>
            <person name="Pereira P."/>
            <person name="Sabatino S.J."/>
            <person name="Bellati A."/>
            <person name="Pellitteri-Rosa D."/>
            <person name="Bosakova Z."/>
            <person name="Bunikis I."/>
            <person name="Carretero M.A."/>
            <person name="Feiner N."/>
            <person name="Marsik P."/>
            <person name="Pauperio F."/>
            <person name="Salvi D."/>
            <person name="Soler L."/>
            <person name="While G.M."/>
            <person name="Uller T."/>
            <person name="Font E."/>
            <person name="Andersson L."/>
            <person name="Carneiro M."/>
        </authorList>
    </citation>
    <scope>NUCLEOTIDE SEQUENCE</scope>
</reference>
<dbReference type="PANTHER" id="PTHR23179">
    <property type="entry name" value="T-CELL ACTIVATION RHO GTPASE ACTIVATING PROTEIN-RELATED"/>
    <property type="match status" value="1"/>
</dbReference>
<dbReference type="FunFam" id="2.30.29.30:FF:000217">
    <property type="entry name" value="Rho GTPase activating protein 20"/>
    <property type="match status" value="1"/>
</dbReference>
<dbReference type="Gene3D" id="3.10.20.90">
    <property type="entry name" value="Phosphatidylinositol 3-kinase Catalytic Subunit, Chain A, domain 1"/>
    <property type="match status" value="1"/>
</dbReference>
<evidence type="ECO:0000256" key="2">
    <source>
        <dbReference type="ARBA" id="ARBA00022553"/>
    </source>
</evidence>
<keyword evidence="2" id="KW-0597">Phosphoprotein</keyword>
<keyword evidence="1" id="KW-0343">GTPase activation</keyword>
<dbReference type="GeneTree" id="ENSGT00940000154633"/>
<dbReference type="InterPro" id="IPR047886">
    <property type="entry name" value="ARHGAP20-like_RhoGAP"/>
</dbReference>
<dbReference type="SUPFAM" id="SSF54236">
    <property type="entry name" value="Ubiquitin-like"/>
    <property type="match status" value="1"/>
</dbReference>
<reference evidence="9" key="2">
    <citation type="submission" date="2025-08" db="UniProtKB">
        <authorList>
            <consortium name="Ensembl"/>
        </authorList>
    </citation>
    <scope>IDENTIFICATION</scope>
</reference>
<dbReference type="InterPro" id="IPR011993">
    <property type="entry name" value="PH-like_dom_sf"/>
</dbReference>
<feature type="compositionally biased region" description="Low complexity" evidence="6">
    <location>
        <begin position="542"/>
        <end position="551"/>
    </location>
</feature>
<sequence>LRKPRDCFSPISPETCPLVQSFLCPSRTFLMDGHVQLKTGLQTQERHLFLFTDILVVAKPKSHLHFKLKSQARLCDMWTASCLEEVCEGSTDLEKSFVLGWPTTNCVASFSSIEQKEKWLTFLQRYFCFEEKEKDYPKSIPLKIIAKDIGSCAYSKTLTINNTDTASDIVLMALQQLGINGSEKEYQLWVNSGREDAPYPLIGHEYPFGIKMSHIRDTLPQTQESKDCVCPLEVQEAILIEQLPRERQCQFVIKPRRLATGHELNECSQKPLKRKRSTINWAFWRGAEAPPSPTSAQGKLFGHPLPDKLPKPIFDMLSFLNQEGPFTEGIFRRSASAKSCRELKEKLDSGAEVNLLSESILVIASVLKDFLRNIPGSVFSSQLCDQWVSLMDEGNDEEKIKSTHRLMEQLPGANVMLLRYLFGVLHSIERQSEDNKMTAFNLAVCIGPSLLWLPAATNSWTEEEFTMKIFNAFLWETVHLCSPRLPSKAVRPRLRGPLRKQRQRCRCLRTGASMPKPARAEISAPRLPAPPPGIGASSQCRAAAEASPPAAWDRGIVPMPGGGGRRSRPPPPGIGASSRWRAAEEAFPPPPPPGIGASSRWRAAGGGVPAPPPGIGASSRWRAVAEAFPPRPASGHRSEARRRREEVSPPRHQASEEVQGQRGRRAALPRCPGDFPMGCRLVKQAHREIRFAKRLQNGKPFRLAGFPSCEAFVLRGTTVP</sequence>
<dbReference type="SUPFAM" id="SSF48350">
    <property type="entry name" value="GTPase activation domain, GAP"/>
    <property type="match status" value="1"/>
</dbReference>
<dbReference type="InterPro" id="IPR047887">
    <property type="entry name" value="ARHGAP20_PH"/>
</dbReference>
<evidence type="ECO:0000259" key="8">
    <source>
        <dbReference type="PROSITE" id="PS50238"/>
    </source>
</evidence>
<evidence type="ECO:0000256" key="5">
    <source>
        <dbReference type="ARBA" id="ARBA00083374"/>
    </source>
</evidence>
<evidence type="ECO:0000256" key="3">
    <source>
        <dbReference type="ARBA" id="ARBA00055252"/>
    </source>
</evidence>
<dbReference type="Gene3D" id="1.10.555.10">
    <property type="entry name" value="Rho GTPase activation protein"/>
    <property type="match status" value="1"/>
</dbReference>
<dbReference type="InterPro" id="IPR000198">
    <property type="entry name" value="RhoGAP_dom"/>
</dbReference>
<dbReference type="SUPFAM" id="SSF50729">
    <property type="entry name" value="PH domain-like"/>
    <property type="match status" value="1"/>
</dbReference>
<name>A0A670HXA1_PODMU</name>
<dbReference type="GO" id="GO:0005096">
    <property type="term" value="F:GTPase activator activity"/>
    <property type="evidence" value="ECO:0007669"/>
    <property type="project" value="UniProtKB-KW"/>
</dbReference>
<dbReference type="PANTHER" id="PTHR23179:SF28">
    <property type="entry name" value="RHO GTPASE-ACTIVATING PROTEIN 20"/>
    <property type="match status" value="1"/>
</dbReference>
<dbReference type="FunFam" id="1.10.555.10:FF:000025">
    <property type="entry name" value="Rho GTPase-activating protein 20"/>
    <property type="match status" value="1"/>
</dbReference>
<dbReference type="Ensembl" id="ENSPMRT00000004647.1">
    <property type="protein sequence ID" value="ENSPMRP00000004354.1"/>
    <property type="gene ID" value="ENSPMRG00000002968.1"/>
</dbReference>
<dbReference type="InterPro" id="IPR047888">
    <property type="entry name" value="ARHGAP20_RA"/>
</dbReference>
<evidence type="ECO:0000256" key="1">
    <source>
        <dbReference type="ARBA" id="ARBA00022468"/>
    </source>
</evidence>
<comment type="function">
    <text evidence="3">GTPase activator for the Rho-type GTPases by converting them to an inactive GDP-bound state.</text>
</comment>
<dbReference type="CDD" id="cd17115">
    <property type="entry name" value="RA_RHG20"/>
    <property type="match status" value="1"/>
</dbReference>
<evidence type="ECO:0000256" key="6">
    <source>
        <dbReference type="SAM" id="MobiDB-lite"/>
    </source>
</evidence>
<proteinExistence type="predicted"/>
<dbReference type="CDD" id="cd13319">
    <property type="entry name" value="PH_RARhoGAP"/>
    <property type="match status" value="1"/>
</dbReference>
<dbReference type="SMART" id="SM00324">
    <property type="entry name" value="RhoGAP"/>
    <property type="match status" value="1"/>
</dbReference>
<dbReference type="Pfam" id="PF22286">
    <property type="entry name" value="RHG20_PH"/>
    <property type="match status" value="1"/>
</dbReference>
<dbReference type="CDD" id="cd04402">
    <property type="entry name" value="RhoGAP_ARHGAP20"/>
    <property type="match status" value="1"/>
</dbReference>
<feature type="domain" description="Ras-associating" evidence="7">
    <location>
        <begin position="138"/>
        <end position="258"/>
    </location>
</feature>
<dbReference type="Gene3D" id="2.30.29.30">
    <property type="entry name" value="Pleckstrin-homology domain (PH domain)/Phosphotyrosine-binding domain (PTB)"/>
    <property type="match status" value="1"/>
</dbReference>